<dbReference type="InterPro" id="IPR042099">
    <property type="entry name" value="ANL_N_sf"/>
</dbReference>
<dbReference type="NCBIfam" id="TIGR01217">
    <property type="entry name" value="ac_ac_CoA_syn"/>
    <property type="match status" value="1"/>
</dbReference>
<accession>A0A9P4U5I9</accession>
<name>A0A9P4U5I9_9PEZI</name>
<dbReference type="PANTHER" id="PTHR42921">
    <property type="entry name" value="ACETOACETYL-COA SYNTHETASE"/>
    <property type="match status" value="1"/>
</dbReference>
<sequence>MAYSESASEKLPRKLWEHPAPKSTRMWRFMQKSNTQYDLNMKTFDQLYDWSVGGNRTDFWQAVWDEVDIIHEGSYDKVVDVHARMDSIPSWFEGVRMNFAENILYTRGKTKDHATEWDKQDDKIAITEVREGATEIKDFTWRELRHRVGIWENAMSANGIKRGDRIAVIGSNSFDTLVIFLAVTALGGLFSSSSTDMGTKGILDRLVQIEPIWVFFDDWAVYNGKTTDLRPKIQDTSDGLKGVQNFKGIVTLPRFGIAAPISSLSKAVTRDDYLAAGKGNSKLEFVRIPFRDPFLVVYSSGTTGVPKCIVHSVGGVLVSSLKEGKIHRGIGSDTVGLQYTTTGWIMYLSSVLGLLMGARSVLYDGSPFQPDLTAFIKLIGDQKVTNLGISPRYMHELQKNNVSPRDITDLSSLRNVTSTGMVLKDQLFEWFYDVGFPQHTQLANISGGTDLAGAFGMENPITPVYVGGCQGKSLGIAVCVYEQQIEGGIGVKGQEVEAGIPGELVAVKSFPNMPPFFWGKDGKEKYFNSYFARFDDVWTHGDFIMEHPVTKQIFFLGRADGVLNPSGVRFGSAEIYNVIEAFVPSVADSICVGQRRPTDHDETVLLFLLMAPGKKFSQAVVKDVKDVIGRELSKRHVPTHVFQTFEIPTTINLKKVELPVKQIVSGHTVKPSSTLMNPDCLKYYYQFANVEKLLEEEKNKSKL</sequence>
<dbReference type="PANTHER" id="PTHR42921:SF4">
    <property type="entry name" value="ACETOACETYL-COA SYNTHASE (AFU_ORTHOLOGUE AFUA_8G04770)"/>
    <property type="match status" value="1"/>
</dbReference>
<feature type="domain" description="AMP-dependent synthetase/ligase" evidence="1">
    <location>
        <begin position="118"/>
        <end position="505"/>
    </location>
</feature>
<dbReference type="Proteomes" id="UP000800235">
    <property type="component" value="Unassembled WGS sequence"/>
</dbReference>
<evidence type="ECO:0000313" key="2">
    <source>
        <dbReference type="EMBL" id="KAF2437153.1"/>
    </source>
</evidence>
<proteinExistence type="predicted"/>
<keyword evidence="2" id="KW-0436">Ligase</keyword>
<comment type="caution">
    <text evidence="2">The sequence shown here is derived from an EMBL/GenBank/DDBJ whole genome shotgun (WGS) entry which is preliminary data.</text>
</comment>
<dbReference type="Pfam" id="PF00501">
    <property type="entry name" value="AMP-binding"/>
    <property type="match status" value="1"/>
</dbReference>
<dbReference type="InterPro" id="IPR020845">
    <property type="entry name" value="AMP-binding_CS"/>
</dbReference>
<evidence type="ECO:0000259" key="1">
    <source>
        <dbReference type="Pfam" id="PF00501"/>
    </source>
</evidence>
<dbReference type="SUPFAM" id="SSF56801">
    <property type="entry name" value="Acetyl-CoA synthetase-like"/>
    <property type="match status" value="1"/>
</dbReference>
<dbReference type="GO" id="GO:0030729">
    <property type="term" value="F:acetoacetate-CoA ligase activity"/>
    <property type="evidence" value="ECO:0007669"/>
    <property type="project" value="InterPro"/>
</dbReference>
<dbReference type="InterPro" id="IPR045851">
    <property type="entry name" value="AMP-bd_C_sf"/>
</dbReference>
<reference evidence="2" key="1">
    <citation type="journal article" date="2020" name="Stud. Mycol.">
        <title>101 Dothideomycetes genomes: a test case for predicting lifestyles and emergence of pathogens.</title>
        <authorList>
            <person name="Haridas S."/>
            <person name="Albert R."/>
            <person name="Binder M."/>
            <person name="Bloem J."/>
            <person name="Labutti K."/>
            <person name="Salamov A."/>
            <person name="Andreopoulos B."/>
            <person name="Baker S."/>
            <person name="Barry K."/>
            <person name="Bills G."/>
            <person name="Bluhm B."/>
            <person name="Cannon C."/>
            <person name="Castanera R."/>
            <person name="Culley D."/>
            <person name="Daum C."/>
            <person name="Ezra D."/>
            <person name="Gonzalez J."/>
            <person name="Henrissat B."/>
            <person name="Kuo A."/>
            <person name="Liang C."/>
            <person name="Lipzen A."/>
            <person name="Lutzoni F."/>
            <person name="Magnuson J."/>
            <person name="Mondo S."/>
            <person name="Nolan M."/>
            <person name="Ohm R."/>
            <person name="Pangilinan J."/>
            <person name="Park H.-J."/>
            <person name="Ramirez L."/>
            <person name="Alfaro M."/>
            <person name="Sun H."/>
            <person name="Tritt A."/>
            <person name="Yoshinaga Y."/>
            <person name="Zwiers L.-H."/>
            <person name="Turgeon B."/>
            <person name="Goodwin S."/>
            <person name="Spatafora J."/>
            <person name="Crous P."/>
            <person name="Grigoriev I."/>
        </authorList>
    </citation>
    <scope>NUCLEOTIDE SEQUENCE</scope>
    <source>
        <strain evidence="2">CBS 130266</strain>
    </source>
</reference>
<dbReference type="GO" id="GO:0006629">
    <property type="term" value="P:lipid metabolic process"/>
    <property type="evidence" value="ECO:0007669"/>
    <property type="project" value="InterPro"/>
</dbReference>
<organism evidence="2 3">
    <name type="scientific">Tothia fuscella</name>
    <dbReference type="NCBI Taxonomy" id="1048955"/>
    <lineage>
        <taxon>Eukaryota</taxon>
        <taxon>Fungi</taxon>
        <taxon>Dikarya</taxon>
        <taxon>Ascomycota</taxon>
        <taxon>Pezizomycotina</taxon>
        <taxon>Dothideomycetes</taxon>
        <taxon>Pleosporomycetidae</taxon>
        <taxon>Venturiales</taxon>
        <taxon>Cylindrosympodiaceae</taxon>
        <taxon>Tothia</taxon>
    </lineage>
</organism>
<dbReference type="EMBL" id="MU007009">
    <property type="protein sequence ID" value="KAF2437153.1"/>
    <property type="molecule type" value="Genomic_DNA"/>
</dbReference>
<dbReference type="InterPro" id="IPR005914">
    <property type="entry name" value="Acac_CoA_synth"/>
</dbReference>
<dbReference type="Gene3D" id="3.30.300.30">
    <property type="match status" value="1"/>
</dbReference>
<dbReference type="InterPro" id="IPR000873">
    <property type="entry name" value="AMP-dep_synth/lig_dom"/>
</dbReference>
<protein>
    <submittedName>
        <fullName evidence="2">Acetoacetate-CoA ligase</fullName>
    </submittedName>
</protein>
<gene>
    <name evidence="2" type="ORF">EJ08DRAFT_577351</name>
</gene>
<keyword evidence="3" id="KW-1185">Reference proteome</keyword>
<dbReference type="Gene3D" id="3.40.50.12780">
    <property type="entry name" value="N-terminal domain of ligase-like"/>
    <property type="match status" value="1"/>
</dbReference>
<evidence type="ECO:0000313" key="3">
    <source>
        <dbReference type="Proteomes" id="UP000800235"/>
    </source>
</evidence>
<dbReference type="PROSITE" id="PS00455">
    <property type="entry name" value="AMP_BINDING"/>
    <property type="match status" value="1"/>
</dbReference>
<dbReference type="OrthoDB" id="10253869at2759"/>
<dbReference type="AlphaFoldDB" id="A0A9P4U5I9"/>